<organism evidence="6 7">
    <name type="scientific">Muiribacterium halophilum</name>
    <dbReference type="NCBI Taxonomy" id="2053465"/>
    <lineage>
        <taxon>Bacteria</taxon>
        <taxon>Candidatus Muiribacteriota</taxon>
        <taxon>Candidatus Muiribacteriia</taxon>
        <taxon>Candidatus Muiribacteriales</taxon>
        <taxon>Candidatus Muiribacteriaceae</taxon>
        <taxon>Candidatus Muiribacterium</taxon>
    </lineage>
</organism>
<evidence type="ECO:0000259" key="5">
    <source>
        <dbReference type="PROSITE" id="PS50893"/>
    </source>
</evidence>
<dbReference type="EMBL" id="PKTG01000112">
    <property type="protein sequence ID" value="PLX16529.1"/>
    <property type="molecule type" value="Genomic_DNA"/>
</dbReference>
<comment type="similarity">
    <text evidence="1">Belongs to the ABC transporter superfamily.</text>
</comment>
<dbReference type="InterPro" id="IPR027417">
    <property type="entry name" value="P-loop_NTPase"/>
</dbReference>
<dbReference type="FunFam" id="3.40.50.300:FF:000032">
    <property type="entry name" value="Export ABC transporter ATP-binding protein"/>
    <property type="match status" value="1"/>
</dbReference>
<dbReference type="SMART" id="SM00382">
    <property type="entry name" value="AAA"/>
    <property type="match status" value="1"/>
</dbReference>
<dbReference type="GO" id="GO:0016887">
    <property type="term" value="F:ATP hydrolysis activity"/>
    <property type="evidence" value="ECO:0007669"/>
    <property type="project" value="InterPro"/>
</dbReference>
<evidence type="ECO:0000313" key="7">
    <source>
        <dbReference type="Proteomes" id="UP000234857"/>
    </source>
</evidence>
<accession>A0A2N5ZD06</accession>
<dbReference type="GO" id="GO:0022857">
    <property type="term" value="F:transmembrane transporter activity"/>
    <property type="evidence" value="ECO:0007669"/>
    <property type="project" value="UniProtKB-ARBA"/>
</dbReference>
<evidence type="ECO:0000313" key="6">
    <source>
        <dbReference type="EMBL" id="PLX16529.1"/>
    </source>
</evidence>
<dbReference type="AlphaFoldDB" id="A0A2N5ZD06"/>
<keyword evidence="4 6" id="KW-0067">ATP-binding</keyword>
<evidence type="ECO:0000256" key="3">
    <source>
        <dbReference type="ARBA" id="ARBA00022741"/>
    </source>
</evidence>
<name>A0A2N5ZD06_MUIH1</name>
<sequence>MLLKVSELKRTYIMGEVEVHAVNGIDLEIKKGELTAIVGQSGSGKSTLMHILGCLDTPTSGTVHFNGEDISSVSDERLSVVRNSEIGFVFQSFNLLSHRNILENVMLPMVYKQEEPEIRKRKASNILSALGLGDRLLHKPTELSGGQNQRVAIARALANNPSLVLADEPTGNLDSNTSKEIMSLFQELNRLGKTMIMVTHDQNIAKNCERIVEIMDGKIIKDFINKDFKRRKFEMDYDLESILEEV</sequence>
<protein>
    <submittedName>
        <fullName evidence="6">Macrolide ABC transporter ATP-binding protein</fullName>
    </submittedName>
</protein>
<comment type="caution">
    <text evidence="6">The sequence shown here is derived from an EMBL/GenBank/DDBJ whole genome shotgun (WGS) entry which is preliminary data.</text>
</comment>
<dbReference type="PANTHER" id="PTHR42798">
    <property type="entry name" value="LIPOPROTEIN-RELEASING SYSTEM ATP-BINDING PROTEIN LOLD"/>
    <property type="match status" value="1"/>
</dbReference>
<dbReference type="CDD" id="cd03255">
    <property type="entry name" value="ABC_MJ0796_LolCDE_FtsE"/>
    <property type="match status" value="1"/>
</dbReference>
<proteinExistence type="inferred from homology"/>
<dbReference type="InterPro" id="IPR003593">
    <property type="entry name" value="AAA+_ATPase"/>
</dbReference>
<dbReference type="GO" id="GO:0005524">
    <property type="term" value="F:ATP binding"/>
    <property type="evidence" value="ECO:0007669"/>
    <property type="project" value="UniProtKB-KW"/>
</dbReference>
<evidence type="ECO:0000256" key="1">
    <source>
        <dbReference type="ARBA" id="ARBA00005417"/>
    </source>
</evidence>
<reference evidence="6 7" key="1">
    <citation type="submission" date="2017-11" db="EMBL/GenBank/DDBJ databases">
        <title>Genome-resolved metagenomics identifies genetic mobility, metabolic interactions, and unexpected diversity in perchlorate-reducing communities.</title>
        <authorList>
            <person name="Barnum T.P."/>
            <person name="Figueroa I.A."/>
            <person name="Carlstrom C.I."/>
            <person name="Lucas L.N."/>
            <person name="Engelbrektson A.L."/>
            <person name="Coates J.D."/>
        </authorList>
    </citation>
    <scope>NUCLEOTIDE SEQUENCE [LARGE SCALE GENOMIC DNA]</scope>
    <source>
        <strain evidence="6">BM706</strain>
    </source>
</reference>
<dbReference type="Gene3D" id="3.40.50.300">
    <property type="entry name" value="P-loop containing nucleotide triphosphate hydrolases"/>
    <property type="match status" value="1"/>
</dbReference>
<keyword evidence="2" id="KW-0813">Transport</keyword>
<gene>
    <name evidence="6" type="ORF">C0601_10055</name>
</gene>
<dbReference type="Pfam" id="PF00005">
    <property type="entry name" value="ABC_tran"/>
    <property type="match status" value="1"/>
</dbReference>
<evidence type="ECO:0000256" key="2">
    <source>
        <dbReference type="ARBA" id="ARBA00022448"/>
    </source>
</evidence>
<dbReference type="PANTHER" id="PTHR42798:SF6">
    <property type="entry name" value="CELL DIVISION ATP-BINDING PROTEIN FTSE"/>
    <property type="match status" value="1"/>
</dbReference>
<dbReference type="GO" id="GO:0098796">
    <property type="term" value="C:membrane protein complex"/>
    <property type="evidence" value="ECO:0007669"/>
    <property type="project" value="UniProtKB-ARBA"/>
</dbReference>
<dbReference type="Proteomes" id="UP000234857">
    <property type="component" value="Unassembled WGS sequence"/>
</dbReference>
<keyword evidence="3" id="KW-0547">Nucleotide-binding</keyword>
<dbReference type="SUPFAM" id="SSF52540">
    <property type="entry name" value="P-loop containing nucleoside triphosphate hydrolases"/>
    <property type="match status" value="1"/>
</dbReference>
<dbReference type="PROSITE" id="PS50893">
    <property type="entry name" value="ABC_TRANSPORTER_2"/>
    <property type="match status" value="1"/>
</dbReference>
<dbReference type="InterPro" id="IPR003439">
    <property type="entry name" value="ABC_transporter-like_ATP-bd"/>
</dbReference>
<feature type="domain" description="ABC transporter" evidence="5">
    <location>
        <begin position="3"/>
        <end position="241"/>
    </location>
</feature>
<dbReference type="InterPro" id="IPR017911">
    <property type="entry name" value="MacB-like_ATP-bd"/>
</dbReference>
<evidence type="ECO:0000256" key="4">
    <source>
        <dbReference type="ARBA" id="ARBA00022840"/>
    </source>
</evidence>